<dbReference type="InterPro" id="IPR004453">
    <property type="entry name" value="QueG"/>
</dbReference>
<dbReference type="GO" id="GO:0052693">
    <property type="term" value="F:epoxyqueuosine reductase activity"/>
    <property type="evidence" value="ECO:0007669"/>
    <property type="project" value="TreeGrafter"/>
</dbReference>
<keyword evidence="1" id="KW-0479">Metal-binding</keyword>
<reference evidence="8 9" key="1">
    <citation type="submission" date="2019-01" db="EMBL/GenBank/DDBJ databases">
        <title>Nuclear Genome Assembly of the Microalgal Biofuel strain Nannochloropsis salina CCMP1776.</title>
        <authorList>
            <person name="Hovde B."/>
        </authorList>
    </citation>
    <scope>NUCLEOTIDE SEQUENCE [LARGE SCALE GENOMIC DNA]</scope>
    <source>
        <strain evidence="8 9">CCMP1776</strain>
    </source>
</reference>
<keyword evidence="1" id="KW-0004">4Fe-4S</keyword>
<dbReference type="InterPro" id="IPR017900">
    <property type="entry name" value="4Fe4S_Fe_S_CS"/>
</dbReference>
<dbReference type="SUPFAM" id="SSF46548">
    <property type="entry name" value="alpha-helical ferredoxin"/>
    <property type="match status" value="1"/>
</dbReference>
<evidence type="ECO:0000259" key="7">
    <source>
        <dbReference type="PROSITE" id="PS51379"/>
    </source>
</evidence>
<comment type="caution">
    <text evidence="8">The sequence shown here is derived from an EMBL/GenBank/DDBJ whole genome shotgun (WGS) entry which is preliminary data.</text>
</comment>
<evidence type="ECO:0000256" key="6">
    <source>
        <dbReference type="SAM" id="MobiDB-lite"/>
    </source>
</evidence>
<evidence type="ECO:0000256" key="4">
    <source>
        <dbReference type="ARBA" id="ARBA00022785"/>
    </source>
</evidence>
<keyword evidence="2" id="KW-0963">Cytoplasm</keyword>
<dbReference type="NCBIfam" id="TIGR00276">
    <property type="entry name" value="tRNA epoxyqueuosine(34) reductase QueG"/>
    <property type="match status" value="1"/>
</dbReference>
<dbReference type="OrthoDB" id="448200at2759"/>
<feature type="domain" description="4Fe-4S ferredoxin-type" evidence="7">
    <location>
        <begin position="270"/>
        <end position="299"/>
    </location>
</feature>
<evidence type="ECO:0000256" key="1">
    <source>
        <dbReference type="ARBA" id="ARBA00022485"/>
    </source>
</evidence>
<dbReference type="PANTHER" id="PTHR30002">
    <property type="entry name" value="EPOXYQUEUOSINE REDUCTASE"/>
    <property type="match status" value="1"/>
</dbReference>
<keyword evidence="3" id="KW-0819">tRNA processing</keyword>
<keyword evidence="4" id="KW-0671">Queuosine biosynthesis</keyword>
<dbReference type="InterPro" id="IPR017896">
    <property type="entry name" value="4Fe4S_Fe-S-bd"/>
</dbReference>
<dbReference type="AlphaFoldDB" id="A0A4D9D0Z0"/>
<dbReference type="Pfam" id="PF13484">
    <property type="entry name" value="Fer4_16"/>
    <property type="match status" value="1"/>
</dbReference>
<keyword evidence="1" id="KW-0408">Iron</keyword>
<feature type="region of interest" description="Disordered" evidence="6">
    <location>
        <begin position="156"/>
        <end position="180"/>
    </location>
</feature>
<protein>
    <recommendedName>
        <fullName evidence="7">4Fe-4S ferredoxin-type domain-containing protein</fullName>
    </recommendedName>
</protein>
<evidence type="ECO:0000256" key="5">
    <source>
        <dbReference type="ARBA" id="ARBA00023002"/>
    </source>
</evidence>
<keyword evidence="1" id="KW-0411">Iron-sulfur</keyword>
<dbReference type="Pfam" id="PF08331">
    <property type="entry name" value="QueG_DUF1730"/>
    <property type="match status" value="1"/>
</dbReference>
<evidence type="ECO:0000256" key="2">
    <source>
        <dbReference type="ARBA" id="ARBA00022490"/>
    </source>
</evidence>
<dbReference type="Gene3D" id="3.30.70.20">
    <property type="match status" value="1"/>
</dbReference>
<evidence type="ECO:0000313" key="8">
    <source>
        <dbReference type="EMBL" id="TFJ85060.1"/>
    </source>
</evidence>
<dbReference type="GO" id="GO:0051539">
    <property type="term" value="F:4 iron, 4 sulfur cluster binding"/>
    <property type="evidence" value="ECO:0007669"/>
    <property type="project" value="UniProtKB-KW"/>
</dbReference>
<keyword evidence="9" id="KW-1185">Reference proteome</keyword>
<dbReference type="Proteomes" id="UP000355283">
    <property type="component" value="Unassembled WGS sequence"/>
</dbReference>
<organism evidence="8 9">
    <name type="scientific">Nannochloropsis salina CCMP1776</name>
    <dbReference type="NCBI Taxonomy" id="1027361"/>
    <lineage>
        <taxon>Eukaryota</taxon>
        <taxon>Sar</taxon>
        <taxon>Stramenopiles</taxon>
        <taxon>Ochrophyta</taxon>
        <taxon>Eustigmatophyceae</taxon>
        <taxon>Eustigmatales</taxon>
        <taxon>Monodopsidaceae</taxon>
        <taxon>Microchloropsis</taxon>
        <taxon>Microchloropsis salina</taxon>
    </lineage>
</organism>
<accession>A0A4D9D0Z0</accession>
<evidence type="ECO:0000256" key="3">
    <source>
        <dbReference type="ARBA" id="ARBA00022694"/>
    </source>
</evidence>
<gene>
    <name evidence="8" type="ORF">NSK_003484</name>
</gene>
<name>A0A4D9D0Z0_9STRA</name>
<dbReference type="GO" id="GO:0008616">
    <property type="term" value="P:tRNA queuosine(34) biosynthetic process"/>
    <property type="evidence" value="ECO:0007669"/>
    <property type="project" value="UniProtKB-KW"/>
</dbReference>
<sequence>MSRRFVRVRETYASGRGPWKISRLIFSSIASSPEKLSTSPPRRRGRRRQPECDGGPLNEALVATFPGGWSDVREEIKKHAESLGFARARVTTPEPSSRFEQYKAWIEEGKHGEMGYLAREDRLARRADLDLILPGLQAVICTMTLYWPGKKGFPPASSMHAAPSSTTLGPSPVRPGHSASKKRGVISCYSWGEDYHNIITPRLKALAEWMHTRYGGRGRWYVDTGPLMERDLGERAGLGFVGKNTLLINEHLGSGTFLAELLTTLPLPPETPRKKSGGCGKCRRCISACPTQAIHKDGYSIDARRCISYLTIENKGSIPIELRPSMKNLVYGCDICQQVCPWNRWSWPDNQPKTLFSPSAPSSPSTPPFLPPSASSLKLSTPVLADLLRALKSDAGFMKWFTGSPITRIGRARMLRNVAVAAGNSGEGGGREGEEGEDGEELLAVLREVWEEENDEMVKEHLSWAIQRLEGEVESEEAVREAER</sequence>
<dbReference type="EMBL" id="SDOX01000016">
    <property type="protein sequence ID" value="TFJ85060.1"/>
    <property type="molecule type" value="Genomic_DNA"/>
</dbReference>
<dbReference type="PANTHER" id="PTHR30002:SF4">
    <property type="entry name" value="EPOXYQUEUOSINE REDUCTASE"/>
    <property type="match status" value="1"/>
</dbReference>
<dbReference type="PROSITE" id="PS00198">
    <property type="entry name" value="4FE4S_FER_1"/>
    <property type="match status" value="1"/>
</dbReference>
<dbReference type="InterPro" id="IPR013542">
    <property type="entry name" value="QueG_DUF1730"/>
</dbReference>
<keyword evidence="5" id="KW-0560">Oxidoreductase</keyword>
<feature type="region of interest" description="Disordered" evidence="6">
    <location>
        <begin position="32"/>
        <end position="57"/>
    </location>
</feature>
<evidence type="ECO:0000313" key="9">
    <source>
        <dbReference type="Proteomes" id="UP000355283"/>
    </source>
</evidence>
<proteinExistence type="predicted"/>
<dbReference type="PROSITE" id="PS51379">
    <property type="entry name" value="4FE4S_FER_2"/>
    <property type="match status" value="1"/>
</dbReference>
<feature type="compositionally biased region" description="Low complexity" evidence="6">
    <location>
        <begin position="156"/>
        <end position="165"/>
    </location>
</feature>